<evidence type="ECO:0000313" key="2">
    <source>
        <dbReference type="EMBL" id="CAH2285476.1"/>
    </source>
</evidence>
<dbReference type="Proteomes" id="UP001295444">
    <property type="component" value="Chromosome 04"/>
</dbReference>
<sequence>MITQMKELQSHIDSMQLDLTLKEGTISAVKEENESLRRHLKNITDANMREKEILLEDVTQLRKLADVSKQDIAQKEEKQGKIHQELHSTIYTVKEKDRECKLLQTQLQEHRNQHHQIEVQLAEKRMDFLQTQTSLHQLEEQYLKTTQSVQEQIASELRKEAEKLRHQLKEKQMSADEDKYLRNKMAEDCAWLTKENGVLQSRVLEATKLLEKEQQLRENERMKNTKRISEITLGKEKERELERTLSHLKRLVQDEKDKVFTAQEQMLHVQQGRKSVELNGSSLRSQLTDLENEHLRVKLENSQLRMDKANLVKHIAQLHKQIASRNDEIRHMQSHVDSLCYEMNSLQLQKDLNESSEKQAWEQLSSITQGVHNLATEMALK</sequence>
<keyword evidence="1" id="KW-0175">Coiled coil</keyword>
<organism evidence="2 3">
    <name type="scientific">Pelobates cultripes</name>
    <name type="common">Western spadefoot toad</name>
    <dbReference type="NCBI Taxonomy" id="61616"/>
    <lineage>
        <taxon>Eukaryota</taxon>
        <taxon>Metazoa</taxon>
        <taxon>Chordata</taxon>
        <taxon>Craniata</taxon>
        <taxon>Vertebrata</taxon>
        <taxon>Euteleostomi</taxon>
        <taxon>Amphibia</taxon>
        <taxon>Batrachia</taxon>
        <taxon>Anura</taxon>
        <taxon>Pelobatoidea</taxon>
        <taxon>Pelobatidae</taxon>
        <taxon>Pelobates</taxon>
    </lineage>
</organism>
<accession>A0AAD1S5P6</accession>
<feature type="coiled-coil region" evidence="1">
    <location>
        <begin position="238"/>
        <end position="307"/>
    </location>
</feature>
<reference evidence="2" key="1">
    <citation type="submission" date="2022-03" db="EMBL/GenBank/DDBJ databases">
        <authorList>
            <person name="Alioto T."/>
            <person name="Alioto T."/>
            <person name="Gomez Garrido J."/>
        </authorList>
    </citation>
    <scope>NUCLEOTIDE SEQUENCE</scope>
</reference>
<dbReference type="AlphaFoldDB" id="A0AAD1S5P6"/>
<proteinExistence type="predicted"/>
<protein>
    <submittedName>
        <fullName evidence="2">Uncharacterized protein</fullName>
    </submittedName>
</protein>
<feature type="coiled-coil region" evidence="1">
    <location>
        <begin position="26"/>
        <end position="178"/>
    </location>
</feature>
<evidence type="ECO:0000256" key="1">
    <source>
        <dbReference type="SAM" id="Coils"/>
    </source>
</evidence>
<dbReference type="EMBL" id="OW240915">
    <property type="protein sequence ID" value="CAH2285476.1"/>
    <property type="molecule type" value="Genomic_DNA"/>
</dbReference>
<name>A0AAD1S5P6_PELCU</name>
<evidence type="ECO:0000313" key="3">
    <source>
        <dbReference type="Proteomes" id="UP001295444"/>
    </source>
</evidence>
<keyword evidence="3" id="KW-1185">Reference proteome</keyword>
<gene>
    <name evidence="2" type="ORF">PECUL_23A018990</name>
</gene>